<keyword evidence="1" id="KW-1133">Transmembrane helix</keyword>
<gene>
    <name evidence="2" type="ORF">FMOSSE_LOCUS9436</name>
</gene>
<accession>A0A9N9CST1</accession>
<evidence type="ECO:0000313" key="3">
    <source>
        <dbReference type="Proteomes" id="UP000789375"/>
    </source>
</evidence>
<feature type="transmembrane region" description="Helical" evidence="1">
    <location>
        <begin position="710"/>
        <end position="735"/>
    </location>
</feature>
<comment type="caution">
    <text evidence="2">The sequence shown here is derived from an EMBL/GenBank/DDBJ whole genome shotgun (WGS) entry which is preliminary data.</text>
</comment>
<keyword evidence="1" id="KW-0812">Transmembrane</keyword>
<dbReference type="EMBL" id="CAJVPP010002753">
    <property type="protein sequence ID" value="CAG8610574.1"/>
    <property type="molecule type" value="Genomic_DNA"/>
</dbReference>
<dbReference type="AlphaFoldDB" id="A0A9N9CST1"/>
<sequence length="781" mass="89765">MNLFNILYILLSIISFVIFPINSKNIFTYNETENASDSTPIIYNIVSYYDNTIVVHIIRPDIFEDGKYLSLRTIYPNGKVVPVDLKLDIPDFNFQFLNVNGRFASRIEIFPIRRPFLLITYAEAPDINPFTYNERAIVVDLNGYIYSNISLGPAYVNVTANQWLSRSIFVNFNPENAVPMVDGRYTIVYANSTGSTNLILNPFISRGGIYAIILEFGYVTKRKPVILYQVSMLGIEFTDIHCEIANVEVGQTCIVTAEDKSRYNLDIFYLKVDFLSSGAIYNIKPFNITPGIFQYNIQSLQYGGYFLSGTRNVNGQNVVVCYIFDDNEKYYDVKDCLGISTILNNNTYVLAQNGSKQTWNLITTDLQKIEKERDHGYNNLHIKTTTPKINDTIPFNLTFLTIQYYDEVVLSTGSIAIYQDDGNLRQIIAGVNNEFVNYGDNNNTIIIHIIKSTFNQPGRRYYVVVGDNFVKNSANQEPLYGVKERVWSFTTDLEPEKSSGNVMGRVRLTPEGTQHFYKLSVIERNVFYTNITRELADVIPVSLNRITTNKRTEIDSSVSSKQIFLSINIQDDENKRERSARLAMIDLNTLISYKPITAITFGESSRFLDEDYGYKRHLWAFVIIRQENEVNEFSEWSRNHTQMISLFTLLAGADVEVLTLLESKIAGYEIFHAIFSETALSKIFWGTYINIFVEEIPQVIIQIIYINNAIFYDIIPILTLLLSCINLIICIIRIIGRLYNFYKPKDHKYEEIFTGNSNYDYSNIIDKDDENIGRLIDECIF</sequence>
<dbReference type="Proteomes" id="UP000789375">
    <property type="component" value="Unassembled WGS sequence"/>
</dbReference>
<organism evidence="2 3">
    <name type="scientific">Funneliformis mosseae</name>
    <name type="common">Endomycorrhizal fungus</name>
    <name type="synonym">Glomus mosseae</name>
    <dbReference type="NCBI Taxonomy" id="27381"/>
    <lineage>
        <taxon>Eukaryota</taxon>
        <taxon>Fungi</taxon>
        <taxon>Fungi incertae sedis</taxon>
        <taxon>Mucoromycota</taxon>
        <taxon>Glomeromycotina</taxon>
        <taxon>Glomeromycetes</taxon>
        <taxon>Glomerales</taxon>
        <taxon>Glomeraceae</taxon>
        <taxon>Funneliformis</taxon>
    </lineage>
</organism>
<evidence type="ECO:0000256" key="1">
    <source>
        <dbReference type="SAM" id="Phobius"/>
    </source>
</evidence>
<keyword evidence="3" id="KW-1185">Reference proteome</keyword>
<keyword evidence="1" id="KW-0472">Membrane</keyword>
<evidence type="ECO:0000313" key="2">
    <source>
        <dbReference type="EMBL" id="CAG8610574.1"/>
    </source>
</evidence>
<proteinExistence type="predicted"/>
<name>A0A9N9CST1_FUNMO</name>
<protein>
    <submittedName>
        <fullName evidence="2">16009_t:CDS:1</fullName>
    </submittedName>
</protein>
<reference evidence="2" key="1">
    <citation type="submission" date="2021-06" db="EMBL/GenBank/DDBJ databases">
        <authorList>
            <person name="Kallberg Y."/>
            <person name="Tangrot J."/>
            <person name="Rosling A."/>
        </authorList>
    </citation>
    <scope>NUCLEOTIDE SEQUENCE</scope>
    <source>
        <strain evidence="2">87-6 pot B 2015</strain>
    </source>
</reference>